<protein>
    <submittedName>
        <fullName evidence="2">NAD-dependent epimerase</fullName>
    </submittedName>
    <submittedName>
        <fullName evidence="3">Nucleoside-diphosphate-sugar epimerase</fullName>
    </submittedName>
</protein>
<dbReference type="RefSeq" id="WP_146835223.1">
    <property type="nucleotide sequence ID" value="NZ_BJVQ01000011.1"/>
</dbReference>
<sequence>MSHLVVGAGPVGSALVRLLADRGDAVTVVTRSGGGPDHPGIRRVAADAADADRLADLARGAATVVNCANPGTYAEWEARWPPLAAALLAAAERSGAVLVTTGNLYGYGPVDVPMTPDLPLAATGHKGRLRARMWQDALAAHEAGRVRATEVRAADYIGPTVTAAGGLLRRYADAALRGRTARTFGDPDVPHAFSFVPDVARTLAAVAGDERAWGRAWHVPGAPERTVREVLTDLVTAADAVSAAGPGTAAPAPRVRRVPRPLLAAGARVVPVLRELDEVLWQFDRPFRLDASATTATFGMHPTPWPEVVAATAAGWSPAARSPRAARAPRLA</sequence>
<dbReference type="InterPro" id="IPR001509">
    <property type="entry name" value="Epimerase_deHydtase"/>
</dbReference>
<evidence type="ECO:0000259" key="1">
    <source>
        <dbReference type="Pfam" id="PF01370"/>
    </source>
</evidence>
<dbReference type="Proteomes" id="UP000564629">
    <property type="component" value="Unassembled WGS sequence"/>
</dbReference>
<dbReference type="Pfam" id="PF01370">
    <property type="entry name" value="Epimerase"/>
    <property type="match status" value="1"/>
</dbReference>
<evidence type="ECO:0000313" key="2">
    <source>
        <dbReference type="EMBL" id="GEL46132.1"/>
    </source>
</evidence>
<dbReference type="EMBL" id="JACHDN010000001">
    <property type="protein sequence ID" value="MBB5475374.1"/>
    <property type="molecule type" value="Genomic_DNA"/>
</dbReference>
<reference evidence="3 5" key="2">
    <citation type="submission" date="2020-08" db="EMBL/GenBank/DDBJ databases">
        <title>Sequencing the genomes of 1000 actinobacteria strains.</title>
        <authorList>
            <person name="Klenk H.-P."/>
        </authorList>
    </citation>
    <scope>NUCLEOTIDE SEQUENCE [LARGE SCALE GENOMIC DNA]</scope>
    <source>
        <strain evidence="3 5">DSM 9581</strain>
    </source>
</reference>
<proteinExistence type="predicted"/>
<dbReference type="OrthoDB" id="8205493at2"/>
<name>A0A511FA56_9CELL</name>
<dbReference type="AlphaFoldDB" id="A0A511FA56"/>
<dbReference type="Proteomes" id="UP000321723">
    <property type="component" value="Unassembled WGS sequence"/>
</dbReference>
<dbReference type="InterPro" id="IPR036291">
    <property type="entry name" value="NAD(P)-bd_dom_sf"/>
</dbReference>
<dbReference type="EMBL" id="BJVQ01000011">
    <property type="protein sequence ID" value="GEL46132.1"/>
    <property type="molecule type" value="Genomic_DNA"/>
</dbReference>
<accession>A0A511FA56</accession>
<reference evidence="2 4" key="1">
    <citation type="submission" date="2019-07" db="EMBL/GenBank/DDBJ databases">
        <title>Whole genome shotgun sequence of Cellulomonas hominis NBRC 16055.</title>
        <authorList>
            <person name="Hosoyama A."/>
            <person name="Uohara A."/>
            <person name="Ohji S."/>
            <person name="Ichikawa N."/>
        </authorList>
    </citation>
    <scope>NUCLEOTIDE SEQUENCE [LARGE SCALE GENOMIC DNA]</scope>
    <source>
        <strain evidence="2 4">NBRC 16055</strain>
    </source>
</reference>
<keyword evidence="4" id="KW-1185">Reference proteome</keyword>
<feature type="domain" description="NAD-dependent epimerase/dehydratase" evidence="1">
    <location>
        <begin position="4"/>
        <end position="209"/>
    </location>
</feature>
<evidence type="ECO:0000313" key="5">
    <source>
        <dbReference type="Proteomes" id="UP000564629"/>
    </source>
</evidence>
<comment type="caution">
    <text evidence="2">The sequence shown here is derived from an EMBL/GenBank/DDBJ whole genome shotgun (WGS) entry which is preliminary data.</text>
</comment>
<dbReference type="SUPFAM" id="SSF51735">
    <property type="entry name" value="NAD(P)-binding Rossmann-fold domains"/>
    <property type="match status" value="1"/>
</dbReference>
<gene>
    <name evidence="2" type="ORF">CHO01_12480</name>
    <name evidence="3" type="ORF">HNR08_004110</name>
</gene>
<evidence type="ECO:0000313" key="3">
    <source>
        <dbReference type="EMBL" id="MBB5475374.1"/>
    </source>
</evidence>
<dbReference type="Gene3D" id="3.40.50.720">
    <property type="entry name" value="NAD(P)-binding Rossmann-like Domain"/>
    <property type="match status" value="1"/>
</dbReference>
<evidence type="ECO:0000313" key="4">
    <source>
        <dbReference type="Proteomes" id="UP000321723"/>
    </source>
</evidence>
<organism evidence="2 4">
    <name type="scientific">Cellulomonas hominis</name>
    <dbReference type="NCBI Taxonomy" id="156981"/>
    <lineage>
        <taxon>Bacteria</taxon>
        <taxon>Bacillati</taxon>
        <taxon>Actinomycetota</taxon>
        <taxon>Actinomycetes</taxon>
        <taxon>Micrococcales</taxon>
        <taxon>Cellulomonadaceae</taxon>
        <taxon>Cellulomonas</taxon>
    </lineage>
</organism>